<dbReference type="PANTHER" id="PTHR30483:SF37">
    <property type="entry name" value="ABC TRANSPORTER SUBSTRATE-BINDING PROTEIN"/>
    <property type="match status" value="1"/>
</dbReference>
<feature type="domain" description="Leucine-binding protein" evidence="5">
    <location>
        <begin position="60"/>
        <end position="384"/>
    </location>
</feature>
<dbReference type="Pfam" id="PF13458">
    <property type="entry name" value="Peripla_BP_6"/>
    <property type="match status" value="1"/>
</dbReference>
<dbReference type="Proteomes" id="UP000281647">
    <property type="component" value="Unassembled WGS sequence"/>
</dbReference>
<sequence>MFATMSGCASLIWVCEVDGTARPIGGREEKEMWSHLTRLVGAAAMAAAMTLPVQAQDNAPIKIGVPLPLTGPLAGAGTQLQWGIEYAAKQANDAGGVLGRKLELIIEDTKGEPNTSATVAAKLGGQDKVDAVVGGFGSTSDFALLSAIQRYNTIFVHPGSSSVRLEENFGKNPWYFHVYIWDYHRQKAAVNFFKSVPDLKTVAIAYEDKLYGTDGSNFTQKFAKEAGLEVVMNEPFRAGTPDFSPILNRVKTLDPDVLFVIGYSGDNLQVARQALQLGIKPKLIVTQGAGEKRSDYGDAGDNVVVLDLWSSKQKTPGLAEWVEKANIARGGEVVSTAVQGYTAMKTLIDAATAVGKWDRDAIIAKLSEMTFDTPYGPVKYGPSDLGGLHQLITEKTMIAVQYQPNNEFNVVWPADKAAAELVYPAR</sequence>
<evidence type="ECO:0000256" key="4">
    <source>
        <dbReference type="ARBA" id="ARBA00022970"/>
    </source>
</evidence>
<dbReference type="InterPro" id="IPR028082">
    <property type="entry name" value="Peripla_BP_I"/>
</dbReference>
<reference evidence="6 7" key="1">
    <citation type="submission" date="2018-11" db="EMBL/GenBank/DDBJ databases">
        <title>Pseudaminobacter arsenicus sp. nov., an arsenic-resistant bacterium isolated from arsenic-rich aquifers.</title>
        <authorList>
            <person name="Mu Y."/>
        </authorList>
    </citation>
    <scope>NUCLEOTIDE SEQUENCE [LARGE SCALE GENOMIC DNA]</scope>
    <source>
        <strain evidence="6 7">CB3</strain>
    </source>
</reference>
<evidence type="ECO:0000259" key="5">
    <source>
        <dbReference type="Pfam" id="PF13458"/>
    </source>
</evidence>
<accession>A0A432V3K2</accession>
<keyword evidence="2" id="KW-0813">Transport</keyword>
<name>A0A432V3K2_9HYPH</name>
<organism evidence="6 7">
    <name type="scientific">Borborobacter arsenicus</name>
    <dbReference type="NCBI Taxonomy" id="1851146"/>
    <lineage>
        <taxon>Bacteria</taxon>
        <taxon>Pseudomonadati</taxon>
        <taxon>Pseudomonadota</taxon>
        <taxon>Alphaproteobacteria</taxon>
        <taxon>Hyphomicrobiales</taxon>
        <taxon>Phyllobacteriaceae</taxon>
        <taxon>Borborobacter</taxon>
    </lineage>
</organism>
<dbReference type="Gene3D" id="3.40.50.2300">
    <property type="match status" value="2"/>
</dbReference>
<comment type="similarity">
    <text evidence="1">Belongs to the leucine-binding protein family.</text>
</comment>
<keyword evidence="3" id="KW-0732">Signal</keyword>
<evidence type="ECO:0000256" key="1">
    <source>
        <dbReference type="ARBA" id="ARBA00010062"/>
    </source>
</evidence>
<dbReference type="EMBL" id="RKST01000017">
    <property type="protein sequence ID" value="RUM96688.1"/>
    <property type="molecule type" value="Genomic_DNA"/>
</dbReference>
<evidence type="ECO:0000313" key="7">
    <source>
        <dbReference type="Proteomes" id="UP000281647"/>
    </source>
</evidence>
<dbReference type="SUPFAM" id="SSF53822">
    <property type="entry name" value="Periplasmic binding protein-like I"/>
    <property type="match status" value="1"/>
</dbReference>
<dbReference type="PRINTS" id="PR00337">
    <property type="entry name" value="LEUILEVALBP"/>
</dbReference>
<dbReference type="PANTHER" id="PTHR30483">
    <property type="entry name" value="LEUCINE-SPECIFIC-BINDING PROTEIN"/>
    <property type="match status" value="1"/>
</dbReference>
<keyword evidence="7" id="KW-1185">Reference proteome</keyword>
<dbReference type="OrthoDB" id="9803275at2"/>
<proteinExistence type="inferred from homology"/>
<gene>
    <name evidence="6" type="ORF">EET67_17055</name>
</gene>
<dbReference type="InterPro" id="IPR028081">
    <property type="entry name" value="Leu-bd"/>
</dbReference>
<protein>
    <submittedName>
        <fullName evidence="6">Amino acid ABC transporter substrate-binding protein</fullName>
    </submittedName>
</protein>
<dbReference type="GO" id="GO:0006865">
    <property type="term" value="P:amino acid transport"/>
    <property type="evidence" value="ECO:0007669"/>
    <property type="project" value="UniProtKB-KW"/>
</dbReference>
<evidence type="ECO:0000313" key="6">
    <source>
        <dbReference type="EMBL" id="RUM96688.1"/>
    </source>
</evidence>
<dbReference type="InterPro" id="IPR051010">
    <property type="entry name" value="BCAA_transport"/>
</dbReference>
<evidence type="ECO:0000256" key="2">
    <source>
        <dbReference type="ARBA" id="ARBA00022448"/>
    </source>
</evidence>
<evidence type="ECO:0000256" key="3">
    <source>
        <dbReference type="ARBA" id="ARBA00022729"/>
    </source>
</evidence>
<comment type="caution">
    <text evidence="6">The sequence shown here is derived from an EMBL/GenBank/DDBJ whole genome shotgun (WGS) entry which is preliminary data.</text>
</comment>
<dbReference type="InterPro" id="IPR000709">
    <property type="entry name" value="Leu_Ile_Val-bd"/>
</dbReference>
<keyword evidence="4" id="KW-0029">Amino-acid transport</keyword>
<dbReference type="AlphaFoldDB" id="A0A432V3K2"/>